<evidence type="ECO:0000313" key="4">
    <source>
        <dbReference type="Proteomes" id="UP000019441"/>
    </source>
</evidence>
<evidence type="ECO:0000256" key="1">
    <source>
        <dbReference type="SAM" id="MobiDB-lite"/>
    </source>
</evidence>
<feature type="signal peptide" evidence="2">
    <location>
        <begin position="1"/>
        <end position="18"/>
    </location>
</feature>
<dbReference type="PROSITE" id="PS51257">
    <property type="entry name" value="PROKAR_LIPOPROTEIN"/>
    <property type="match status" value="1"/>
</dbReference>
<evidence type="ECO:0008006" key="5">
    <source>
        <dbReference type="Google" id="ProtNLM"/>
    </source>
</evidence>
<sequence length="168" mass="17966">MKKVIGFAMIALASLSLAACGSQSNGKSANKSGDVASKSEQPTATNKKIAKELEAKFNTDGEKNVETKIQTDVVDDTDKTGHQVIQVILTNQDSLKNMKAAKDALDSNTANDTQKLSIKGVQVNVGEEAKKLANDKDQIEFGWTLGSADQLDLIAKSTKTKNLIDIVE</sequence>
<protein>
    <recommendedName>
        <fullName evidence="5">Lipoprotein</fullName>
    </recommendedName>
</protein>
<accession>A0A806LKV5</accession>
<reference evidence="3 4" key="1">
    <citation type="journal article" date="2014" name="Genome Announc.">
        <title>Whole Genome Sequence of the Probiotic Strain Lactobacillus paracasei N1115, Isolated from Traditional Chinese Fermented Milk.</title>
        <authorList>
            <person name="Wang S."/>
            <person name="Zhu H."/>
            <person name="He F."/>
            <person name="Luo Y."/>
            <person name="Kang Z."/>
            <person name="Lu C."/>
            <person name="Feng L."/>
            <person name="Lu X."/>
            <person name="Xue Y."/>
            <person name="Wang H."/>
        </authorList>
    </citation>
    <scope>NUCLEOTIDE SEQUENCE [LARGE SCALE GENOMIC DNA]</scope>
    <source>
        <strain evidence="3 4">N1115</strain>
    </source>
</reference>
<evidence type="ECO:0000256" key="2">
    <source>
        <dbReference type="SAM" id="SignalP"/>
    </source>
</evidence>
<organism evidence="3 4">
    <name type="scientific">Lacticaseibacillus paracasei N1115</name>
    <dbReference type="NCBI Taxonomy" id="1446494"/>
    <lineage>
        <taxon>Bacteria</taxon>
        <taxon>Bacillati</taxon>
        <taxon>Bacillota</taxon>
        <taxon>Bacilli</taxon>
        <taxon>Lactobacillales</taxon>
        <taxon>Lactobacillaceae</taxon>
        <taxon>Lacticaseibacillus</taxon>
    </lineage>
</organism>
<evidence type="ECO:0000313" key="3">
    <source>
        <dbReference type="EMBL" id="AHJ34449.1"/>
    </source>
</evidence>
<feature type="chain" id="PRO_5039459050" description="Lipoprotein" evidence="2">
    <location>
        <begin position="19"/>
        <end position="168"/>
    </location>
</feature>
<feature type="region of interest" description="Disordered" evidence="1">
    <location>
        <begin position="23"/>
        <end position="47"/>
    </location>
</feature>
<gene>
    <name evidence="3" type="ORF">AF91_09690</name>
</gene>
<dbReference type="AlphaFoldDB" id="A0A806LKV5"/>
<keyword evidence="2" id="KW-0732">Signal</keyword>
<proteinExistence type="predicted"/>
<dbReference type="EMBL" id="CP007122">
    <property type="protein sequence ID" value="AHJ34449.1"/>
    <property type="molecule type" value="Genomic_DNA"/>
</dbReference>
<dbReference type="Proteomes" id="UP000019441">
    <property type="component" value="Chromosome"/>
</dbReference>
<name>A0A806LKV5_LACPA</name>
<dbReference type="RefSeq" id="WP_025376221.1">
    <property type="nucleotide sequence ID" value="NZ_CP007122.1"/>
</dbReference>
<dbReference type="KEGG" id="lpq:AF91_09690"/>